<proteinExistence type="predicted"/>
<evidence type="ECO:0000313" key="3">
    <source>
        <dbReference type="Proteomes" id="UP000789359"/>
    </source>
</evidence>
<sequence>MQIPKIQAHSLANTQDTFLKARLSYNSSFVYASISQMSSSINARGKIYEEQYSNAFSSSGQISIDELKSQLKTEFSYIDFVDYDTKKPPLGRSQVYIDRENLKKMANDENYRAKIFGLIKRETESEANQGAGYKFMDSSRGVAHVTSRVLMSISKDNDGEPPYVGYAAGSFSFEGSSSSSFNPKRDTFKQIQKRIEEKKEQQRLEEKRAEAKRIEQKLEQKHIEEMRELKELVSINFNQTRTYNNFVFSAQPSTSSEGFYV</sequence>
<dbReference type="RefSeq" id="WP_230057550.1">
    <property type="nucleotide sequence ID" value="NZ_CAJHOE010000012.1"/>
</dbReference>
<accession>A0ABM8Q914</accession>
<protein>
    <submittedName>
        <fullName evidence="2">Uncharacterized protein</fullName>
    </submittedName>
</protein>
<name>A0ABM8Q914_9BACT</name>
<dbReference type="Pfam" id="PF19498">
    <property type="entry name" value="DUF6033"/>
    <property type="match status" value="1"/>
</dbReference>
<keyword evidence="3" id="KW-1185">Reference proteome</keyword>
<organism evidence="2 3">
    <name type="scientific">Campylobacter suis</name>
    <dbReference type="NCBI Taxonomy" id="2790657"/>
    <lineage>
        <taxon>Bacteria</taxon>
        <taxon>Pseudomonadati</taxon>
        <taxon>Campylobacterota</taxon>
        <taxon>Epsilonproteobacteria</taxon>
        <taxon>Campylobacterales</taxon>
        <taxon>Campylobacteraceae</taxon>
        <taxon>Campylobacter</taxon>
    </lineage>
</organism>
<reference evidence="2 3" key="1">
    <citation type="submission" date="2020-11" db="EMBL/GenBank/DDBJ databases">
        <authorList>
            <person name="Peeters C."/>
        </authorList>
    </citation>
    <scope>NUCLEOTIDE SEQUENCE [LARGE SCALE GENOMIC DNA]</scope>
    <source>
        <strain evidence="2 3">LMG 8286</strain>
    </source>
</reference>
<evidence type="ECO:0000313" key="2">
    <source>
        <dbReference type="EMBL" id="CAD7289474.1"/>
    </source>
</evidence>
<evidence type="ECO:0000256" key="1">
    <source>
        <dbReference type="SAM" id="Coils"/>
    </source>
</evidence>
<keyword evidence="1" id="KW-0175">Coiled coil</keyword>
<dbReference type="Proteomes" id="UP000789359">
    <property type="component" value="Unassembled WGS sequence"/>
</dbReference>
<feature type="coiled-coil region" evidence="1">
    <location>
        <begin position="188"/>
        <end position="224"/>
    </location>
</feature>
<dbReference type="EMBL" id="CAJHOE010000012">
    <property type="protein sequence ID" value="CAD7289474.1"/>
    <property type="molecule type" value="Genomic_DNA"/>
</dbReference>
<gene>
    <name evidence="2" type="ORF">LMG8286_01824</name>
</gene>
<comment type="caution">
    <text evidence="2">The sequence shown here is derived from an EMBL/GenBank/DDBJ whole genome shotgun (WGS) entry which is preliminary data.</text>
</comment>
<dbReference type="InterPro" id="IPR046097">
    <property type="entry name" value="DUF6033"/>
</dbReference>